<protein>
    <submittedName>
        <fullName evidence="1">Uncharacterized protein</fullName>
    </submittedName>
</protein>
<dbReference type="EMBL" id="LT960551">
    <property type="protein sequence ID" value="SOK58777.1"/>
    <property type="molecule type" value="Genomic_DNA"/>
</dbReference>
<dbReference type="GeneID" id="40100918"/>
<dbReference type="Proteomes" id="UP000317227">
    <property type="component" value="Segment"/>
</dbReference>
<dbReference type="RefSeq" id="YP_009624110.1">
    <property type="nucleotide sequence ID" value="NC_042116.1"/>
</dbReference>
<proteinExistence type="predicted"/>
<evidence type="ECO:0000313" key="1">
    <source>
        <dbReference type="EMBL" id="SOK58777.1"/>
    </source>
</evidence>
<evidence type="ECO:0000313" key="2">
    <source>
        <dbReference type="EMBL" id="VUE36546.1"/>
    </source>
</evidence>
<accession>A0A2C9CY47</accession>
<dbReference type="Proteomes" id="UP000240931">
    <property type="component" value="Segment"/>
</dbReference>
<organism evidence="1 3">
    <name type="scientific">Yersinia phage fHe-Yen9-04</name>
    <dbReference type="NCBI Taxonomy" id="2052742"/>
    <lineage>
        <taxon>Viruses</taxon>
        <taxon>Duplodnaviria</taxon>
        <taxon>Heunggongvirae</taxon>
        <taxon>Uroviricota</taxon>
        <taxon>Caudoviricetes</taxon>
        <taxon>Eneladusvirus</taxon>
        <taxon>Eneladusvirus Yen904</taxon>
    </lineage>
</organism>
<evidence type="ECO:0000313" key="3">
    <source>
        <dbReference type="Proteomes" id="UP000240931"/>
    </source>
</evidence>
<name>A0A2C9CY47_9CAUD</name>
<reference evidence="1" key="2">
    <citation type="submission" date="2017-10" db="EMBL/GenBank/DDBJ databases">
        <authorList>
            <person name="Banno H."/>
            <person name="Chua N.-H."/>
        </authorList>
    </citation>
    <scope>NUCLEOTIDE SEQUENCE [LARGE SCALE GENOMIC DNA]</scope>
</reference>
<reference evidence="2 4" key="3">
    <citation type="submission" date="2019-06" db="EMBL/GenBank/DDBJ databases">
        <authorList>
            <person name="Bower L."/>
            <person name="Leinonen R."/>
        </authorList>
    </citation>
    <scope>NUCLEOTIDE SEQUENCE [LARGE SCALE GENOMIC DNA]</scope>
</reference>
<evidence type="ECO:0000313" key="4">
    <source>
        <dbReference type="Proteomes" id="UP000317227"/>
    </source>
</evidence>
<dbReference type="KEGG" id="vg:40100918"/>
<gene>
    <name evidence="1" type="primary">g500</name>
</gene>
<sequence>MTKILCDVGNTYGSLVIKEEHGKFYWAVEDYDDSLIWQEIAEETYNAIKKEVL</sequence>
<dbReference type="EMBL" id="LR596615">
    <property type="protein sequence ID" value="VUE36546.1"/>
    <property type="molecule type" value="Genomic_DNA"/>
</dbReference>
<reference evidence="3" key="1">
    <citation type="submission" date="2017-10" db="EMBL/GenBank/DDBJ databases">
        <authorList>
            <person name="Skurnik M."/>
        </authorList>
    </citation>
    <scope>NUCLEOTIDE SEQUENCE [LARGE SCALE GENOMIC DNA]</scope>
</reference>
<keyword evidence="3" id="KW-1185">Reference proteome</keyword>